<evidence type="ECO:0000256" key="7">
    <source>
        <dbReference type="ARBA" id="ARBA00022605"/>
    </source>
</evidence>
<keyword evidence="7" id="KW-0028">Amino-acid biosynthesis</keyword>
<keyword evidence="8 13" id="KW-0808">Transferase</keyword>
<evidence type="ECO:0000256" key="12">
    <source>
        <dbReference type="ARBA" id="ARBA00049486"/>
    </source>
</evidence>
<evidence type="ECO:0000256" key="4">
    <source>
        <dbReference type="ARBA" id="ARBA00013266"/>
    </source>
</evidence>
<proteinExistence type="inferred from homology"/>
<sequence length="246" mass="27437">MFDDLRDDLQAAKARDPAARSSLEILLCYPGIWAIILHRWHHWLWTHHLPFWGRFFSQISRFLTGIEIHPGAKIGKRVFIDHGMGIVIGETTIVGDDVLIYQGVVLGGTSLSKGKRHPTVEDAVVIGSGAKVLGNITLGRSCKVGAGAVVLQDVPSGATAVGVPSRIIHEDRKCVLDLEHEFPDPVSSAIDLLLERQEELEKRVNILSHFHDIDHVELSHDSQVEEVFKGADEKLFYKLNNYIEDE</sequence>
<organism evidence="13 14">
    <name type="scientific">Methanobrevibacter olleyae</name>
    <dbReference type="NCBI Taxonomy" id="294671"/>
    <lineage>
        <taxon>Archaea</taxon>
        <taxon>Methanobacteriati</taxon>
        <taxon>Methanobacteriota</taxon>
        <taxon>Methanomada group</taxon>
        <taxon>Methanobacteria</taxon>
        <taxon>Methanobacteriales</taxon>
        <taxon>Methanobacteriaceae</taxon>
        <taxon>Methanobrevibacter</taxon>
    </lineage>
</organism>
<dbReference type="AlphaFoldDB" id="A0A8T3VNA2"/>
<evidence type="ECO:0000256" key="10">
    <source>
        <dbReference type="ARBA" id="ARBA00023192"/>
    </source>
</evidence>
<evidence type="ECO:0000256" key="11">
    <source>
        <dbReference type="ARBA" id="ARBA00023315"/>
    </source>
</evidence>
<evidence type="ECO:0000256" key="1">
    <source>
        <dbReference type="ARBA" id="ARBA00004496"/>
    </source>
</evidence>
<dbReference type="InterPro" id="IPR042122">
    <property type="entry name" value="Ser_AcTrfase_N_sf"/>
</dbReference>
<comment type="catalytic activity">
    <reaction evidence="12">
        <text>L-serine + acetyl-CoA = O-acetyl-L-serine + CoA</text>
        <dbReference type="Rhea" id="RHEA:24560"/>
        <dbReference type="ChEBI" id="CHEBI:33384"/>
        <dbReference type="ChEBI" id="CHEBI:57287"/>
        <dbReference type="ChEBI" id="CHEBI:57288"/>
        <dbReference type="ChEBI" id="CHEBI:58340"/>
        <dbReference type="EC" id="2.3.1.30"/>
    </reaction>
</comment>
<dbReference type="InterPro" id="IPR005881">
    <property type="entry name" value="Ser_O-AcTrfase"/>
</dbReference>
<dbReference type="FunFam" id="1.10.3130.10:FF:000003">
    <property type="entry name" value="Serine acetyltransferase"/>
    <property type="match status" value="1"/>
</dbReference>
<evidence type="ECO:0000256" key="6">
    <source>
        <dbReference type="ARBA" id="ARBA00022490"/>
    </source>
</evidence>
<keyword evidence="11 13" id="KW-0012">Acyltransferase</keyword>
<comment type="similarity">
    <text evidence="3">Belongs to the transferase hexapeptide repeat family.</text>
</comment>
<dbReference type="InterPro" id="IPR011004">
    <property type="entry name" value="Trimer_LpxA-like_sf"/>
</dbReference>
<dbReference type="NCBIfam" id="NF041874">
    <property type="entry name" value="EPS_EpsC"/>
    <property type="match status" value="1"/>
</dbReference>
<gene>
    <name evidence="13" type="primary">cysE</name>
    <name evidence="13" type="ORF">E7Z75_07600</name>
</gene>
<comment type="caution">
    <text evidence="13">The sequence shown here is derived from an EMBL/GenBank/DDBJ whole genome shotgun (WGS) entry which is preliminary data.</text>
</comment>
<dbReference type="Proteomes" id="UP000732619">
    <property type="component" value="Unassembled WGS sequence"/>
</dbReference>
<dbReference type="InterPro" id="IPR053376">
    <property type="entry name" value="Serine_acetyltransferase"/>
</dbReference>
<evidence type="ECO:0000256" key="5">
    <source>
        <dbReference type="ARBA" id="ARBA00018522"/>
    </source>
</evidence>
<comment type="subcellular location">
    <subcellularLocation>
        <location evidence="1">Cytoplasm</location>
    </subcellularLocation>
</comment>
<dbReference type="InterPro" id="IPR045304">
    <property type="entry name" value="LbH_SAT"/>
</dbReference>
<dbReference type="Pfam" id="PF00132">
    <property type="entry name" value="Hexapep"/>
    <property type="match status" value="1"/>
</dbReference>
<dbReference type="CDD" id="cd03354">
    <property type="entry name" value="LbH_SAT"/>
    <property type="match status" value="1"/>
</dbReference>
<dbReference type="FunFam" id="2.160.10.10:FF:000007">
    <property type="entry name" value="Serine acetyltransferase"/>
    <property type="match status" value="1"/>
</dbReference>
<dbReference type="GO" id="GO:0006535">
    <property type="term" value="P:cysteine biosynthetic process from serine"/>
    <property type="evidence" value="ECO:0007669"/>
    <property type="project" value="InterPro"/>
</dbReference>
<dbReference type="GO" id="GO:0005737">
    <property type="term" value="C:cytoplasm"/>
    <property type="evidence" value="ECO:0007669"/>
    <property type="project" value="UniProtKB-SubCell"/>
</dbReference>
<dbReference type="NCBIfam" id="TIGR01172">
    <property type="entry name" value="cysE"/>
    <property type="match status" value="1"/>
</dbReference>
<evidence type="ECO:0000313" key="13">
    <source>
        <dbReference type="EMBL" id="MBE6512984.1"/>
    </source>
</evidence>
<evidence type="ECO:0000256" key="9">
    <source>
        <dbReference type="ARBA" id="ARBA00022737"/>
    </source>
</evidence>
<protein>
    <recommendedName>
        <fullName evidence="5">Serine acetyltransferase</fullName>
        <ecNumber evidence="4">2.3.1.30</ecNumber>
    </recommendedName>
</protein>
<dbReference type="Gene3D" id="1.10.3130.10">
    <property type="entry name" value="serine acetyltransferase, domain 1"/>
    <property type="match status" value="1"/>
</dbReference>
<accession>A0A8T3VNA2</accession>
<evidence type="ECO:0000256" key="3">
    <source>
        <dbReference type="ARBA" id="ARBA00007274"/>
    </source>
</evidence>
<comment type="pathway">
    <text evidence="2">Amino-acid biosynthesis; L-cysteine biosynthesis; L-cysteine from L-serine: step 1/2.</text>
</comment>
<keyword evidence="6" id="KW-0963">Cytoplasm</keyword>
<dbReference type="EC" id="2.3.1.30" evidence="4"/>
<dbReference type="PANTHER" id="PTHR42811">
    <property type="entry name" value="SERINE ACETYLTRANSFERASE"/>
    <property type="match status" value="1"/>
</dbReference>
<keyword evidence="9" id="KW-0677">Repeat</keyword>
<dbReference type="SUPFAM" id="SSF51161">
    <property type="entry name" value="Trimeric LpxA-like enzymes"/>
    <property type="match status" value="1"/>
</dbReference>
<dbReference type="Gene3D" id="2.160.10.10">
    <property type="entry name" value="Hexapeptide repeat proteins"/>
    <property type="match status" value="1"/>
</dbReference>
<evidence type="ECO:0000313" key="14">
    <source>
        <dbReference type="Proteomes" id="UP000732619"/>
    </source>
</evidence>
<dbReference type="GO" id="GO:0009001">
    <property type="term" value="F:serine O-acetyltransferase activity"/>
    <property type="evidence" value="ECO:0007669"/>
    <property type="project" value="UniProtKB-EC"/>
</dbReference>
<evidence type="ECO:0000256" key="2">
    <source>
        <dbReference type="ARBA" id="ARBA00004876"/>
    </source>
</evidence>
<keyword evidence="10" id="KW-0198">Cysteine biosynthesis</keyword>
<reference evidence="13" key="1">
    <citation type="submission" date="2019-04" db="EMBL/GenBank/DDBJ databases">
        <title>Evolution of Biomass-Degrading Anaerobic Consortia Revealed by Metagenomics.</title>
        <authorList>
            <person name="Peng X."/>
        </authorList>
    </citation>
    <scope>NUCLEOTIDE SEQUENCE</scope>
    <source>
        <strain evidence="13">SIG14</strain>
    </source>
</reference>
<dbReference type="EMBL" id="SUTG01000040">
    <property type="protein sequence ID" value="MBE6512984.1"/>
    <property type="molecule type" value="Genomic_DNA"/>
</dbReference>
<evidence type="ECO:0000256" key="8">
    <source>
        <dbReference type="ARBA" id="ARBA00022679"/>
    </source>
</evidence>
<dbReference type="InterPro" id="IPR001451">
    <property type="entry name" value="Hexapep"/>
</dbReference>
<name>A0A8T3VNA2_METOL</name>